<feature type="transmembrane region" description="Helical" evidence="1">
    <location>
        <begin position="38"/>
        <end position="57"/>
    </location>
</feature>
<dbReference type="Proteomes" id="UP000294563">
    <property type="component" value="Unassembled WGS sequence"/>
</dbReference>
<dbReference type="RefSeq" id="WP_211342403.1">
    <property type="nucleotide sequence ID" value="NZ_SOBH01000001.1"/>
</dbReference>
<proteinExistence type="predicted"/>
<keyword evidence="3" id="KW-1185">Reference proteome</keyword>
<name>A0A4R7LUR2_9RHOB</name>
<keyword evidence="1" id="KW-1133">Transmembrane helix</keyword>
<gene>
    <name evidence="2" type="ORF">BDE40_1282</name>
</gene>
<dbReference type="PANTHER" id="PTHR34989">
    <property type="entry name" value="PROTEIN HDED"/>
    <property type="match status" value="1"/>
</dbReference>
<dbReference type="EMBL" id="SOBH01000001">
    <property type="protein sequence ID" value="TDT77980.1"/>
    <property type="molecule type" value="Genomic_DNA"/>
</dbReference>
<evidence type="ECO:0000313" key="3">
    <source>
        <dbReference type="Proteomes" id="UP000294563"/>
    </source>
</evidence>
<keyword evidence="1" id="KW-0812">Transmembrane</keyword>
<dbReference type="GO" id="GO:0005886">
    <property type="term" value="C:plasma membrane"/>
    <property type="evidence" value="ECO:0007669"/>
    <property type="project" value="TreeGrafter"/>
</dbReference>
<dbReference type="PANTHER" id="PTHR34989:SF1">
    <property type="entry name" value="PROTEIN HDED"/>
    <property type="match status" value="1"/>
</dbReference>
<feature type="transmembrane region" description="Helical" evidence="1">
    <location>
        <begin position="12"/>
        <end position="32"/>
    </location>
</feature>
<dbReference type="InterPro" id="IPR052712">
    <property type="entry name" value="Acid_resist_chaperone_HdeD"/>
</dbReference>
<keyword evidence="1" id="KW-0472">Membrane</keyword>
<feature type="transmembrane region" description="Helical" evidence="1">
    <location>
        <begin position="69"/>
        <end position="89"/>
    </location>
</feature>
<feature type="transmembrane region" description="Helical" evidence="1">
    <location>
        <begin position="95"/>
        <end position="115"/>
    </location>
</feature>
<dbReference type="InterPro" id="IPR005325">
    <property type="entry name" value="DUF308_memb"/>
</dbReference>
<dbReference type="AlphaFoldDB" id="A0A4R7LUR2"/>
<dbReference type="Pfam" id="PF03729">
    <property type="entry name" value="DUF308"/>
    <property type="match status" value="2"/>
</dbReference>
<feature type="transmembrane region" description="Helical" evidence="1">
    <location>
        <begin position="127"/>
        <end position="145"/>
    </location>
</feature>
<organism evidence="2 3">
    <name type="scientific">Litoreibacter halocynthiae</name>
    <dbReference type="NCBI Taxonomy" id="1242689"/>
    <lineage>
        <taxon>Bacteria</taxon>
        <taxon>Pseudomonadati</taxon>
        <taxon>Pseudomonadota</taxon>
        <taxon>Alphaproteobacteria</taxon>
        <taxon>Rhodobacterales</taxon>
        <taxon>Roseobacteraceae</taxon>
        <taxon>Litoreibacter</taxon>
    </lineage>
</organism>
<feature type="transmembrane region" description="Helical" evidence="1">
    <location>
        <begin position="151"/>
        <end position="174"/>
    </location>
</feature>
<evidence type="ECO:0000256" key="1">
    <source>
        <dbReference type="SAM" id="Phobius"/>
    </source>
</evidence>
<reference evidence="2 3" key="1">
    <citation type="submission" date="2019-03" db="EMBL/GenBank/DDBJ databases">
        <title>Genomic Encyclopedia of Archaeal and Bacterial Type Strains, Phase II (KMG-II): from individual species to whole genera.</title>
        <authorList>
            <person name="Goeker M."/>
        </authorList>
    </citation>
    <scope>NUCLEOTIDE SEQUENCE [LARGE SCALE GENOMIC DNA]</scope>
    <source>
        <strain evidence="2 3">DSM 29467</strain>
    </source>
</reference>
<accession>A0A4R7LUR2</accession>
<sequence>MNDLTMMLSRYWWVLAVRGVGAILFGIAAFLWPDLTLAILVMLLGAYILFDGIIGIVDSIRYRETLSNWWLLLIEGLLGAAIGAITLLMPGITAYVLLMFVAAWSIVGGVLRIAAAIRLRDHIQGEWLLVAGGLLSILFGLALIVMPHAGILSLTWLIGFWAIVVGVVFIFLALRLRKVGKEGQ</sequence>
<protein>
    <submittedName>
        <fullName evidence="2">Uncharacterized membrane protein HdeD (DUF308 family)</fullName>
    </submittedName>
</protein>
<comment type="caution">
    <text evidence="2">The sequence shown here is derived from an EMBL/GenBank/DDBJ whole genome shotgun (WGS) entry which is preliminary data.</text>
</comment>
<evidence type="ECO:0000313" key="2">
    <source>
        <dbReference type="EMBL" id="TDT77980.1"/>
    </source>
</evidence>